<dbReference type="eggNOG" id="ENOG502TI5M">
    <property type="taxonomic scope" value="Eukaryota"/>
</dbReference>
<gene>
    <name evidence="2" type="ORF">CELE_F35G12.5</name>
    <name evidence="2 4" type="ORF">F35G12.5</name>
</gene>
<dbReference type="InParanoid" id="A0A0K3AU45"/>
<accession>A0A0K3AU45</accession>
<sequence>MHRQQESTARVTEQKRLDAEITLRVQCQAIVMYFVKTGRMEMSLEEFKTMFKTVMKKEFEDELHRITEPGKSKMAIERYIQGINLLDKKCILDNDENHNVLFKFAPIDQDFAHSSTNLSTPSPLEEESARENNHEAQELDITERIARMNLIGGSEFQMQYSSFLTAVSTKPSTDASLKKEARRLAEIWWAKNLRFFPQTMYVLQKLDQKNPDGFNYTDFEEEVQKVIPRSWIQNHHSFTLLSLLNEESLYVKFNLIMPSDSENMNRVKVNQVIKFLGFHEIGDCEFSMIYQYVSSKSASESTYSIHKFMCEDFPGWETQYNNEKKSMDRIFEIIIQEQKLFWTEYDYHTYKRHAYKIAVPMVFSLNIVDKAVGVRSDAR</sequence>
<reference evidence="2 3" key="1">
    <citation type="journal article" date="1998" name="Science">
        <title>Genome sequence of the nematode C. elegans: a platform for investigating biology.</title>
        <authorList>
            <consortium name="The C. elegans sequencing consortium"/>
            <person name="Sulson J.E."/>
            <person name="Waterston R."/>
        </authorList>
    </citation>
    <scope>NUCLEOTIDE SEQUENCE [LARGE SCALE GENOMIC DNA]</scope>
    <source>
        <strain evidence="2 3">Bristol N2</strain>
    </source>
</reference>
<dbReference type="ExpressionAtlas" id="A0A0K3AU45">
    <property type="expression patterns" value="baseline and differential"/>
</dbReference>
<protein>
    <submittedName>
        <fullName evidence="2">SPK domain-containing protein</fullName>
    </submittedName>
</protein>
<dbReference type="Proteomes" id="UP000001940">
    <property type="component" value="Chromosome III"/>
</dbReference>
<evidence type="ECO:0000313" key="2">
    <source>
        <dbReference type="EMBL" id="CTQ86569.1"/>
    </source>
</evidence>
<evidence type="ECO:0000313" key="3">
    <source>
        <dbReference type="Proteomes" id="UP000001940"/>
    </source>
</evidence>
<dbReference type="GeneID" id="175602"/>
<name>A0A0K3AU45_CAEEL</name>
<dbReference type="Bgee" id="WBGene00009442">
    <property type="expression patterns" value="Expressed in germ line (C elegans) and 4 other cell types or tissues"/>
</dbReference>
<dbReference type="FunCoup" id="A0A0K3AU45">
    <property type="interactions" value="825"/>
</dbReference>
<dbReference type="KEGG" id="cel:CELE_F35G12.5"/>
<feature type="region of interest" description="Disordered" evidence="1">
    <location>
        <begin position="115"/>
        <end position="136"/>
    </location>
</feature>
<proteinExistence type="predicted"/>
<evidence type="ECO:0000256" key="1">
    <source>
        <dbReference type="SAM" id="MobiDB-lite"/>
    </source>
</evidence>
<dbReference type="PaxDb" id="6239-F35G12.5"/>
<dbReference type="RefSeq" id="NP_001299869.1">
    <property type="nucleotide sequence ID" value="NM_001312940.1"/>
</dbReference>
<dbReference type="EMBL" id="BX284603">
    <property type="protein sequence ID" value="CTQ86569.1"/>
    <property type="molecule type" value="Genomic_DNA"/>
</dbReference>
<dbReference type="WormBase" id="F35G12.5a">
    <property type="protein sequence ID" value="CE50500"/>
    <property type="gene ID" value="WBGene00009442"/>
</dbReference>
<organism evidence="2 3">
    <name type="scientific">Caenorhabditis elegans</name>
    <dbReference type="NCBI Taxonomy" id="6239"/>
    <lineage>
        <taxon>Eukaryota</taxon>
        <taxon>Metazoa</taxon>
        <taxon>Ecdysozoa</taxon>
        <taxon>Nematoda</taxon>
        <taxon>Chromadorea</taxon>
        <taxon>Rhabditida</taxon>
        <taxon>Rhabditina</taxon>
        <taxon>Rhabditomorpha</taxon>
        <taxon>Rhabditoidea</taxon>
        <taxon>Rhabditidae</taxon>
        <taxon>Peloderinae</taxon>
        <taxon>Caenorhabditis</taxon>
    </lineage>
</organism>
<feature type="compositionally biased region" description="Basic and acidic residues" evidence="1">
    <location>
        <begin position="127"/>
        <end position="136"/>
    </location>
</feature>
<keyword evidence="3" id="KW-1185">Reference proteome</keyword>
<dbReference type="AlphaFoldDB" id="A0A0K3AU45"/>
<evidence type="ECO:0000313" key="4">
    <source>
        <dbReference type="WormBase" id="F35G12.5a"/>
    </source>
</evidence>
<dbReference type="AGR" id="WB:WBGene00009442"/>
<dbReference type="CTD" id="175602"/>